<name>A0AB34FH94_9HYPO</name>
<protein>
    <submittedName>
        <fullName evidence="2">Uncharacterized protein</fullName>
    </submittedName>
</protein>
<keyword evidence="3" id="KW-1185">Reference proteome</keyword>
<gene>
    <name evidence="2" type="ORF">O9K51_09614</name>
</gene>
<proteinExistence type="predicted"/>
<sequence>MRPMNINLAVLAASMLWTTPAVASGLESRAWPPLNEVWKTYDNEVDAKIAANDQNLGNKIQGVRAPEVPT</sequence>
<comment type="caution">
    <text evidence="2">The sequence shown here is derived from an EMBL/GenBank/DDBJ whole genome shotgun (WGS) entry which is preliminary data.</text>
</comment>
<organism evidence="2 3">
    <name type="scientific">Purpureocillium lavendulum</name>
    <dbReference type="NCBI Taxonomy" id="1247861"/>
    <lineage>
        <taxon>Eukaryota</taxon>
        <taxon>Fungi</taxon>
        <taxon>Dikarya</taxon>
        <taxon>Ascomycota</taxon>
        <taxon>Pezizomycotina</taxon>
        <taxon>Sordariomycetes</taxon>
        <taxon>Hypocreomycetidae</taxon>
        <taxon>Hypocreales</taxon>
        <taxon>Ophiocordycipitaceae</taxon>
        <taxon>Purpureocillium</taxon>
    </lineage>
</organism>
<dbReference type="EMBL" id="JAQHRD010000010">
    <property type="protein sequence ID" value="KAJ6437786.1"/>
    <property type="molecule type" value="Genomic_DNA"/>
</dbReference>
<evidence type="ECO:0000313" key="3">
    <source>
        <dbReference type="Proteomes" id="UP001163105"/>
    </source>
</evidence>
<feature type="chain" id="PRO_5044289389" evidence="1">
    <location>
        <begin position="24"/>
        <end position="70"/>
    </location>
</feature>
<feature type="signal peptide" evidence="1">
    <location>
        <begin position="1"/>
        <end position="23"/>
    </location>
</feature>
<evidence type="ECO:0000313" key="2">
    <source>
        <dbReference type="EMBL" id="KAJ6437786.1"/>
    </source>
</evidence>
<reference evidence="2" key="1">
    <citation type="submission" date="2023-01" db="EMBL/GenBank/DDBJ databases">
        <title>The growth and conidiation of Purpureocillium lavendulum are regulated by nitrogen source and histone H3K14 acetylation.</title>
        <authorList>
            <person name="Tang P."/>
            <person name="Han J."/>
            <person name="Zhang C."/>
            <person name="Tang P."/>
            <person name="Qi F."/>
            <person name="Zhang K."/>
            <person name="Liang L."/>
        </authorList>
    </citation>
    <scope>NUCLEOTIDE SEQUENCE</scope>
    <source>
        <strain evidence="2">YMF1.00683</strain>
    </source>
</reference>
<dbReference type="Proteomes" id="UP001163105">
    <property type="component" value="Unassembled WGS sequence"/>
</dbReference>
<evidence type="ECO:0000256" key="1">
    <source>
        <dbReference type="SAM" id="SignalP"/>
    </source>
</evidence>
<accession>A0AB34FH94</accession>
<dbReference type="AlphaFoldDB" id="A0AB34FH94"/>
<keyword evidence="1" id="KW-0732">Signal</keyword>